<dbReference type="PANTHER" id="PTHR36305:SF1">
    <property type="entry name" value="PHOSPHATIDYLGLYCEROPHOSPHATASE A"/>
    <property type="match status" value="1"/>
</dbReference>
<reference evidence="3 4" key="1">
    <citation type="submission" date="2022-01" db="EMBL/GenBank/DDBJ databases">
        <title>Dethiosulfovibrio faecalis sp. nov., a novel proteolytic, non-sulfur-reducing bacterium isolated from a marine aquaculture solid waste bioreactor.</title>
        <authorList>
            <person name="Grabowski S."/>
            <person name="Apolinario E."/>
            <person name="Schneider N."/>
            <person name="Marshall C.W."/>
            <person name="Sowers K.R."/>
        </authorList>
    </citation>
    <scope>NUCLEOTIDE SEQUENCE [LARGE SCALE GENOMIC DNA]</scope>
    <source>
        <strain evidence="3 4">DSM 12537</strain>
    </source>
</reference>
<evidence type="ECO:0000313" key="3">
    <source>
        <dbReference type="EMBL" id="MCF4142898.1"/>
    </source>
</evidence>
<dbReference type="PANTHER" id="PTHR36305">
    <property type="entry name" value="PHOSPHATIDYLGLYCEROPHOSPHATASE A"/>
    <property type="match status" value="1"/>
</dbReference>
<feature type="domain" description="YutG/PgpA" evidence="2">
    <location>
        <begin position="16"/>
        <end position="152"/>
    </location>
</feature>
<evidence type="ECO:0000313" key="4">
    <source>
        <dbReference type="Proteomes" id="UP001200430"/>
    </source>
</evidence>
<dbReference type="Pfam" id="PF04608">
    <property type="entry name" value="PgpA"/>
    <property type="match status" value="1"/>
</dbReference>
<keyword evidence="4" id="KW-1185">Reference proteome</keyword>
<dbReference type="InterPro" id="IPR036681">
    <property type="entry name" value="PgpA-like_sf"/>
</dbReference>
<feature type="transmembrane region" description="Helical" evidence="1">
    <location>
        <begin position="86"/>
        <end position="112"/>
    </location>
</feature>
<dbReference type="CDD" id="cd06971">
    <property type="entry name" value="PgpA"/>
    <property type="match status" value="1"/>
</dbReference>
<evidence type="ECO:0000256" key="1">
    <source>
        <dbReference type="SAM" id="Phobius"/>
    </source>
</evidence>
<sequence>MASPTKEIRRDFPWALSTLFGLGGFSSMPGTVGSAVCCLIVMPVVSTPLLLFLIVLFSALGVWGAGKYSRDRGLSDPSEVIVDEAVGVWISMLGHVTSVGASGYLLPALFLFRVFDILKPIPVSTAEKLPGGWGIMADDVVAGVLANLLLWTFRWIFIGDGFVRLFG</sequence>
<dbReference type="EMBL" id="JAKGUD010000008">
    <property type="protein sequence ID" value="MCF4142898.1"/>
    <property type="molecule type" value="Genomic_DNA"/>
</dbReference>
<keyword evidence="1" id="KW-1133">Transmembrane helix</keyword>
<comment type="caution">
    <text evidence="3">The sequence shown here is derived from an EMBL/GenBank/DDBJ whole genome shotgun (WGS) entry which is preliminary data.</text>
</comment>
<dbReference type="InterPro" id="IPR026037">
    <property type="entry name" value="PgpA"/>
</dbReference>
<accession>A0ABS9ENX5</accession>
<feature type="transmembrane region" description="Helical" evidence="1">
    <location>
        <begin position="44"/>
        <end position="65"/>
    </location>
</feature>
<keyword evidence="1" id="KW-0812">Transmembrane</keyword>
<organism evidence="3 4">
    <name type="scientific">Dethiosulfovibrio marinus</name>
    <dbReference type="NCBI Taxonomy" id="133532"/>
    <lineage>
        <taxon>Bacteria</taxon>
        <taxon>Thermotogati</taxon>
        <taxon>Synergistota</taxon>
        <taxon>Synergistia</taxon>
        <taxon>Synergistales</taxon>
        <taxon>Dethiosulfovibrionaceae</taxon>
        <taxon>Dethiosulfovibrio</taxon>
    </lineage>
</organism>
<dbReference type="Proteomes" id="UP001200430">
    <property type="component" value="Unassembled WGS sequence"/>
</dbReference>
<protein>
    <submittedName>
        <fullName evidence="3">Phosphatidylglycerophosphatase A</fullName>
    </submittedName>
</protein>
<dbReference type="PIRSF" id="PIRSF006162">
    <property type="entry name" value="PgpA"/>
    <property type="match status" value="1"/>
</dbReference>
<proteinExistence type="predicted"/>
<dbReference type="SUPFAM" id="SSF101307">
    <property type="entry name" value="YutG-like"/>
    <property type="match status" value="1"/>
</dbReference>
<feature type="transmembrane region" description="Helical" evidence="1">
    <location>
        <begin position="132"/>
        <end position="157"/>
    </location>
</feature>
<gene>
    <name evidence="3" type="ORF">L2W38_08705</name>
</gene>
<dbReference type="RefSeq" id="WP_236099614.1">
    <property type="nucleotide sequence ID" value="NZ_JAKGUD010000008.1"/>
</dbReference>
<dbReference type="InterPro" id="IPR007686">
    <property type="entry name" value="YutG/PgpA"/>
</dbReference>
<name>A0ABS9ENX5_9BACT</name>
<keyword evidence="1" id="KW-0472">Membrane</keyword>
<evidence type="ECO:0000259" key="2">
    <source>
        <dbReference type="Pfam" id="PF04608"/>
    </source>
</evidence>